<gene>
    <name evidence="2" type="ORF">Desaf_3638</name>
</gene>
<proteinExistence type="predicted"/>
<evidence type="ECO:0000313" key="2">
    <source>
        <dbReference type="EMBL" id="EGJ51915.1"/>
    </source>
</evidence>
<evidence type="ECO:0000313" key="3">
    <source>
        <dbReference type="Proteomes" id="UP000007844"/>
    </source>
</evidence>
<accession>F3YYT9</accession>
<evidence type="ECO:0000259" key="1">
    <source>
        <dbReference type="PROSITE" id="PS50042"/>
    </source>
</evidence>
<dbReference type="SMART" id="SM00100">
    <property type="entry name" value="cNMP"/>
    <property type="match status" value="1"/>
</dbReference>
<dbReference type="InterPro" id="IPR000595">
    <property type="entry name" value="cNMP-bd_dom"/>
</dbReference>
<feature type="domain" description="Cyclic nucleotide-binding" evidence="1">
    <location>
        <begin position="12"/>
        <end position="115"/>
    </location>
</feature>
<name>F3YYT9_DESAF</name>
<dbReference type="EMBL" id="CP003221">
    <property type="protein sequence ID" value="EGJ51915.1"/>
    <property type="molecule type" value="Genomic_DNA"/>
</dbReference>
<dbReference type="CDD" id="cd00038">
    <property type="entry name" value="CAP_ED"/>
    <property type="match status" value="1"/>
</dbReference>
<dbReference type="Proteomes" id="UP000007844">
    <property type="component" value="Chromosome"/>
</dbReference>
<sequence>MNPILNPKRFPVLREVDERIVVALNEAARIKKYTRNEVVFQKGEVARAIYFLLAGKALFQADAGQGMTVYLGAVRPGYIFGWSAVIPGHKHHHGVVCAEDSEIVEIPAEDLRKILEANPSGGYMFLRNMFQLANERLELRTDQLLKLFESNPQLQMLQP</sequence>
<dbReference type="Gene3D" id="2.60.120.10">
    <property type="entry name" value="Jelly Rolls"/>
    <property type="match status" value="1"/>
</dbReference>
<dbReference type="AlphaFoldDB" id="F3YYT9"/>
<keyword evidence="3" id="KW-1185">Reference proteome</keyword>
<dbReference type="InterPro" id="IPR014710">
    <property type="entry name" value="RmlC-like_jellyroll"/>
</dbReference>
<organism evidence="2 3">
    <name type="scientific">Desulfocurvibacter africanus subsp. africanus str. Walvis Bay</name>
    <dbReference type="NCBI Taxonomy" id="690850"/>
    <lineage>
        <taxon>Bacteria</taxon>
        <taxon>Pseudomonadati</taxon>
        <taxon>Thermodesulfobacteriota</taxon>
        <taxon>Desulfovibrionia</taxon>
        <taxon>Desulfovibrionales</taxon>
        <taxon>Desulfovibrionaceae</taxon>
        <taxon>Desulfocurvibacter</taxon>
    </lineage>
</organism>
<dbReference type="KEGG" id="daf:Desaf_3638"/>
<dbReference type="InterPro" id="IPR018490">
    <property type="entry name" value="cNMP-bd_dom_sf"/>
</dbReference>
<dbReference type="Pfam" id="PF00027">
    <property type="entry name" value="cNMP_binding"/>
    <property type="match status" value="1"/>
</dbReference>
<protein>
    <submittedName>
        <fullName evidence="2">Putative transcriptional regulator, Crp/Fnr family</fullName>
    </submittedName>
</protein>
<dbReference type="PROSITE" id="PS50042">
    <property type="entry name" value="CNMP_BINDING_3"/>
    <property type="match status" value="1"/>
</dbReference>
<dbReference type="RefSeq" id="WP_014261527.1">
    <property type="nucleotide sequence ID" value="NC_016629.1"/>
</dbReference>
<dbReference type="STRING" id="690850.Desaf_3638"/>
<dbReference type="eggNOG" id="COG0664">
    <property type="taxonomic scope" value="Bacteria"/>
</dbReference>
<reference evidence="2 3" key="1">
    <citation type="journal article" date="2011" name="J. Bacteriol.">
        <title>Genome sequence of the mercury-methylating and pleomorphic Desulfovibrio africanus Strain Walvis Bay.</title>
        <authorList>
            <person name="Brown S.D."/>
            <person name="Wall J.D."/>
            <person name="Kucken A.M."/>
            <person name="Gilmour C.C."/>
            <person name="Podar M."/>
            <person name="Brandt C.C."/>
            <person name="Teshima H."/>
            <person name="Detter J.C."/>
            <person name="Han C.S."/>
            <person name="Land M.L."/>
            <person name="Lucas S."/>
            <person name="Han J."/>
            <person name="Pennacchio L."/>
            <person name="Nolan M."/>
            <person name="Pitluck S."/>
            <person name="Woyke T."/>
            <person name="Goodwin L."/>
            <person name="Palumbo A.V."/>
            <person name="Elias D.A."/>
        </authorList>
    </citation>
    <scope>NUCLEOTIDE SEQUENCE [LARGE SCALE GENOMIC DNA]</scope>
    <source>
        <strain evidence="2 3">Walvis Bay</strain>
    </source>
</reference>
<dbReference type="SUPFAM" id="SSF51206">
    <property type="entry name" value="cAMP-binding domain-like"/>
    <property type="match status" value="1"/>
</dbReference>
<dbReference type="HOGENOM" id="CLU_075053_15_2_7"/>